<name>A0A3N7K2Q3_9BURK</name>
<evidence type="ECO:0000313" key="2">
    <source>
        <dbReference type="Proteomes" id="UP000267464"/>
    </source>
</evidence>
<proteinExistence type="predicted"/>
<organism evidence="1 2">
    <name type="scientific">Piscinibacter terrae</name>
    <dbReference type="NCBI Taxonomy" id="2496871"/>
    <lineage>
        <taxon>Bacteria</taxon>
        <taxon>Pseudomonadati</taxon>
        <taxon>Pseudomonadota</taxon>
        <taxon>Betaproteobacteria</taxon>
        <taxon>Burkholderiales</taxon>
        <taxon>Sphaerotilaceae</taxon>
        <taxon>Piscinibacter</taxon>
    </lineage>
</organism>
<gene>
    <name evidence="1" type="ORF">DZC73_10275</name>
</gene>
<dbReference type="OrthoDB" id="8881665at2"/>
<evidence type="ECO:0000313" key="1">
    <source>
        <dbReference type="EMBL" id="RQP25215.1"/>
    </source>
</evidence>
<dbReference type="Proteomes" id="UP000267464">
    <property type="component" value="Unassembled WGS sequence"/>
</dbReference>
<reference evidence="1 2" key="1">
    <citation type="submission" date="2018-08" db="EMBL/GenBank/DDBJ databases">
        <authorList>
            <person name="Khan S.A."/>
            <person name="Jeon C.O."/>
            <person name="Chun B.H."/>
            <person name="Jeong S.E."/>
        </authorList>
    </citation>
    <scope>NUCLEOTIDE SEQUENCE [LARGE SCALE GENOMIC DNA]</scope>
    <source>
        <strain evidence="1 2">S-16</strain>
    </source>
</reference>
<sequence length="434" mass="45817">MFLVIQKASINAASMQPEPVRKGKALAAAKPASSASSAAQASAINLAALGLPGALGASAPAAPGCMRKPSADPLSLASPADNRRVLDRMNRALSASGDARLSAAAGMLDVSGRGMGEIVSAMEQGEKACSGSKANEASPACREARESQVAAHAHRGELLSPVADKLARMARDGKDPLVYAMAMQACRPSSADVSAPACGQLSTEQWARLDPDNGVAWLKMLEEAMARSDMGTAAEALHRLSQAKRVESPGFMVTRLVLRNLPADLTGDERLFAMMQSSVVWMQWQMPGYQPLVKMCSPQAVRDANRAQTCEAVAHLLVEGDQSALGNLVGLRVGENLGWPAAKVQDMRTEVQAALMASPGLALSTDKPVNTCELTRQMQDWLALVSEKGEVKGSQEYAKRAGVSIDQLKADYLRRMEVTTAARQATAASAPERL</sequence>
<dbReference type="EMBL" id="QUSW01000002">
    <property type="protein sequence ID" value="RQP25215.1"/>
    <property type="molecule type" value="Genomic_DNA"/>
</dbReference>
<dbReference type="AlphaFoldDB" id="A0A3N7K2Q3"/>
<reference evidence="1 2" key="2">
    <citation type="submission" date="2018-12" db="EMBL/GenBank/DDBJ databases">
        <title>Rhizobacter gummiphilus sp. nov., a rubber-degrading bacterium isolated from the soil of a botanical garden in Japan.</title>
        <authorList>
            <person name="Shunsuke S.S."/>
        </authorList>
    </citation>
    <scope>NUCLEOTIDE SEQUENCE [LARGE SCALE GENOMIC DNA]</scope>
    <source>
        <strain evidence="1 2">S-16</strain>
    </source>
</reference>
<accession>A0A3N7K2Q3</accession>
<protein>
    <submittedName>
        <fullName evidence="1">Uncharacterized protein</fullName>
    </submittedName>
</protein>
<dbReference type="RefSeq" id="WP_124540124.1">
    <property type="nucleotide sequence ID" value="NZ_QUSW01000002.1"/>
</dbReference>
<keyword evidence="2" id="KW-1185">Reference proteome</keyword>
<comment type="caution">
    <text evidence="1">The sequence shown here is derived from an EMBL/GenBank/DDBJ whole genome shotgun (WGS) entry which is preliminary data.</text>
</comment>